<evidence type="ECO:0000259" key="14">
    <source>
        <dbReference type="SMART" id="SM00852"/>
    </source>
</evidence>
<dbReference type="GO" id="GO:0005524">
    <property type="term" value="F:ATP binding"/>
    <property type="evidence" value="ECO:0007669"/>
    <property type="project" value="UniProtKB-KW"/>
</dbReference>
<dbReference type="InterPro" id="IPR002500">
    <property type="entry name" value="PAPS_reduct_dom"/>
</dbReference>
<sequence>MDSRVQTAGIIVIGEEILKGHVHDINSHYLAKELWSLGVKVKKISVVGDDVDDISQEVKIFSHLYDYVLTSGGIGPTHDDVTMAGIAKAFDEVLTTNPDMLKVLTKDGVRDEENIWLRMAIVPSSAVFCPQTLTLCPLVRIHNVYPFAGMPSALRSTFQYHKQLFASKEKSAGFFLKEVFFLVEEDNLAVPLNVLQNEFKDSVQVGSYPIDDMNSSVRVKVSLEGSDISIIEKCYCSLLLKMGPQLIQSVQNSWKNKDEVKLRESLKWLETELVFHRLHLAPMSLLIRINETIETLKVALDKFGLDGLCIAFTGGKDCTVLLPLYQAVIKSKGLSYEQLKTLYVSPKNSFTEVEEFIGQTIKKYKLDLIRIEGTIQEALGSLKVTHPSINAIIMGTRSTDPYSDNLKTFSSTDANWPQYTRIHCILDWTYSQVWVFLRLFEIPYCQLYDKGYTSLGNSTDTKPNPALSMEAIQTDAVCNGISDYQPAYCLFDETLERAGRSKN</sequence>
<dbReference type="Pfam" id="PF00994">
    <property type="entry name" value="MoCF_biosynth"/>
    <property type="match status" value="1"/>
</dbReference>
<dbReference type="GO" id="GO:0003919">
    <property type="term" value="F:FMN adenylyltransferase activity"/>
    <property type="evidence" value="ECO:0007669"/>
    <property type="project" value="UniProtKB-EC"/>
</dbReference>
<dbReference type="Pfam" id="PF24102">
    <property type="entry name" value="FLAD1_M"/>
    <property type="match status" value="1"/>
</dbReference>
<keyword evidence="9" id="KW-0274">FAD</keyword>
<gene>
    <name evidence="15" type="primary">100640191</name>
</gene>
<comment type="pathway">
    <text evidence="1">Cofactor biosynthesis; FAD biosynthesis; FAD from FMN: step 1/1.</text>
</comment>
<evidence type="ECO:0000256" key="2">
    <source>
        <dbReference type="ARBA" id="ARBA00007589"/>
    </source>
</evidence>
<dbReference type="InParanoid" id="A0A1X7VMJ2"/>
<dbReference type="SUPFAM" id="SSF53218">
    <property type="entry name" value="Molybdenum cofactor biosynthesis proteins"/>
    <property type="match status" value="1"/>
</dbReference>
<feature type="domain" description="MoaB/Mog" evidence="14">
    <location>
        <begin position="9"/>
        <end position="168"/>
    </location>
</feature>
<dbReference type="EnsemblMetazoa" id="Aqu2.1.41611_001">
    <property type="protein sequence ID" value="Aqu2.1.41611_001"/>
    <property type="gene ID" value="Aqu2.1.41611"/>
</dbReference>
<reference evidence="15" key="2">
    <citation type="submission" date="2017-05" db="UniProtKB">
        <authorList>
            <consortium name="EnsemblMetazoa"/>
        </authorList>
    </citation>
    <scope>IDENTIFICATION</scope>
</reference>
<dbReference type="PANTHER" id="PTHR23293:SF9">
    <property type="entry name" value="FAD SYNTHASE"/>
    <property type="match status" value="1"/>
</dbReference>
<dbReference type="Gene3D" id="3.40.980.10">
    <property type="entry name" value="MoaB/Mog-like domain"/>
    <property type="match status" value="1"/>
</dbReference>
<dbReference type="Proteomes" id="UP000007879">
    <property type="component" value="Unassembled WGS sequence"/>
</dbReference>
<keyword evidence="8" id="KW-0547">Nucleotide-binding</keyword>
<evidence type="ECO:0000256" key="4">
    <source>
        <dbReference type="ARBA" id="ARBA00022630"/>
    </source>
</evidence>
<dbReference type="KEGG" id="aqu:100640191"/>
<reference evidence="16" key="1">
    <citation type="journal article" date="2010" name="Nature">
        <title>The Amphimedon queenslandica genome and the evolution of animal complexity.</title>
        <authorList>
            <person name="Srivastava M."/>
            <person name="Simakov O."/>
            <person name="Chapman J."/>
            <person name="Fahey B."/>
            <person name="Gauthier M.E."/>
            <person name="Mitros T."/>
            <person name="Richards G.S."/>
            <person name="Conaco C."/>
            <person name="Dacre M."/>
            <person name="Hellsten U."/>
            <person name="Larroux C."/>
            <person name="Putnam N.H."/>
            <person name="Stanke M."/>
            <person name="Adamska M."/>
            <person name="Darling A."/>
            <person name="Degnan S.M."/>
            <person name="Oakley T.H."/>
            <person name="Plachetzki D.C."/>
            <person name="Zhai Y."/>
            <person name="Adamski M."/>
            <person name="Calcino A."/>
            <person name="Cummins S.F."/>
            <person name="Goodstein D.M."/>
            <person name="Harris C."/>
            <person name="Jackson D.J."/>
            <person name="Leys S.P."/>
            <person name="Shu S."/>
            <person name="Woodcroft B.J."/>
            <person name="Vervoort M."/>
            <person name="Kosik K.S."/>
            <person name="Manning G."/>
            <person name="Degnan B.M."/>
            <person name="Rokhsar D.S."/>
        </authorList>
    </citation>
    <scope>NUCLEOTIDE SEQUENCE [LARGE SCALE GENOMIC DNA]</scope>
</reference>
<evidence type="ECO:0000256" key="9">
    <source>
        <dbReference type="ARBA" id="ARBA00022827"/>
    </source>
</evidence>
<dbReference type="STRING" id="400682.A0A1X7VMJ2"/>
<dbReference type="Gene3D" id="3.40.50.620">
    <property type="entry name" value="HUPs"/>
    <property type="match status" value="1"/>
</dbReference>
<name>A0A1X7VMJ2_AMPQE</name>
<evidence type="ECO:0000256" key="1">
    <source>
        <dbReference type="ARBA" id="ARBA00004726"/>
    </source>
</evidence>
<dbReference type="PANTHER" id="PTHR23293">
    <property type="entry name" value="FAD SYNTHETASE-RELATED FMN ADENYLYLTRANSFERASE"/>
    <property type="match status" value="1"/>
</dbReference>
<dbReference type="CDD" id="cd23948">
    <property type="entry name" value="FAD_synthase"/>
    <property type="match status" value="1"/>
</dbReference>
<evidence type="ECO:0000256" key="10">
    <source>
        <dbReference type="ARBA" id="ARBA00022840"/>
    </source>
</evidence>
<keyword evidence="4" id="KW-0285">Flavoprotein</keyword>
<accession>A0A1X7VMJ2</accession>
<evidence type="ECO:0000313" key="16">
    <source>
        <dbReference type="Proteomes" id="UP000007879"/>
    </source>
</evidence>
<dbReference type="OrthoDB" id="270728at2759"/>
<evidence type="ECO:0000256" key="5">
    <source>
        <dbReference type="ARBA" id="ARBA00022643"/>
    </source>
</evidence>
<keyword evidence="6" id="KW-0808">Transferase</keyword>
<evidence type="ECO:0000256" key="13">
    <source>
        <dbReference type="ARBA" id="ARBA00049494"/>
    </source>
</evidence>
<keyword evidence="7" id="KW-0548">Nucleotidyltransferase</keyword>
<evidence type="ECO:0000256" key="6">
    <source>
        <dbReference type="ARBA" id="ARBA00022679"/>
    </source>
</evidence>
<evidence type="ECO:0000256" key="11">
    <source>
        <dbReference type="ARBA" id="ARBA00031145"/>
    </source>
</evidence>
<dbReference type="EnsemblMetazoa" id="XM_003383404.3">
    <property type="protein sequence ID" value="XP_003383452.1"/>
    <property type="gene ID" value="LOC100640191"/>
</dbReference>
<evidence type="ECO:0000256" key="12">
    <source>
        <dbReference type="ARBA" id="ARBA00031871"/>
    </source>
</evidence>
<comment type="catalytic activity">
    <reaction evidence="13">
        <text>FMN + ATP + H(+) = FAD + diphosphate</text>
        <dbReference type="Rhea" id="RHEA:17237"/>
        <dbReference type="ChEBI" id="CHEBI:15378"/>
        <dbReference type="ChEBI" id="CHEBI:30616"/>
        <dbReference type="ChEBI" id="CHEBI:33019"/>
        <dbReference type="ChEBI" id="CHEBI:57692"/>
        <dbReference type="ChEBI" id="CHEBI:58210"/>
        <dbReference type="EC" id="2.7.7.2"/>
    </reaction>
</comment>
<dbReference type="InterPro" id="IPR001453">
    <property type="entry name" value="MoaB/Mog_dom"/>
</dbReference>
<keyword evidence="16" id="KW-1185">Reference proteome</keyword>
<dbReference type="GO" id="GO:0006747">
    <property type="term" value="P:FAD biosynthetic process"/>
    <property type="evidence" value="ECO:0007669"/>
    <property type="project" value="TreeGrafter"/>
</dbReference>
<dbReference type="InterPro" id="IPR014729">
    <property type="entry name" value="Rossmann-like_a/b/a_fold"/>
</dbReference>
<dbReference type="Pfam" id="PF01507">
    <property type="entry name" value="PAPS_reduct"/>
    <property type="match status" value="2"/>
</dbReference>
<dbReference type="eggNOG" id="KOG2644">
    <property type="taxonomic scope" value="Eukaryota"/>
</dbReference>
<evidence type="ECO:0000313" key="15">
    <source>
        <dbReference type="EnsemblMetazoa" id="Aqu2.1.41611_001"/>
    </source>
</evidence>
<dbReference type="InterPro" id="IPR056596">
    <property type="entry name" value="FLAD1_M"/>
</dbReference>
<keyword evidence="5" id="KW-0288">FMN</keyword>
<keyword evidence="10" id="KW-0067">ATP-binding</keyword>
<dbReference type="SMART" id="SM00852">
    <property type="entry name" value="MoCF_biosynth"/>
    <property type="match status" value="1"/>
</dbReference>
<dbReference type="InterPro" id="IPR036425">
    <property type="entry name" value="MoaB/Mog-like_dom_sf"/>
</dbReference>
<organism evidence="15">
    <name type="scientific">Amphimedon queenslandica</name>
    <name type="common">Sponge</name>
    <dbReference type="NCBI Taxonomy" id="400682"/>
    <lineage>
        <taxon>Eukaryota</taxon>
        <taxon>Metazoa</taxon>
        <taxon>Porifera</taxon>
        <taxon>Demospongiae</taxon>
        <taxon>Heteroscleromorpha</taxon>
        <taxon>Haplosclerida</taxon>
        <taxon>Niphatidae</taxon>
        <taxon>Amphimedon</taxon>
    </lineage>
</organism>
<evidence type="ECO:0000256" key="8">
    <source>
        <dbReference type="ARBA" id="ARBA00022741"/>
    </source>
</evidence>
<dbReference type="SUPFAM" id="SSF52402">
    <property type="entry name" value="Adenine nucleotide alpha hydrolases-like"/>
    <property type="match status" value="1"/>
</dbReference>
<comment type="similarity">
    <text evidence="2">In the N-terminal section; belongs to the MoaB/Mog family.</text>
</comment>
<evidence type="ECO:0000256" key="7">
    <source>
        <dbReference type="ARBA" id="ARBA00022695"/>
    </source>
</evidence>
<dbReference type="OMA" id="NSHFLCK"/>
<protein>
    <recommendedName>
        <fullName evidence="3">FAD synthase</fullName>
        <ecNumber evidence="3">2.7.7.2</ecNumber>
    </recommendedName>
    <alternativeName>
        <fullName evidence="11">FAD pyrophosphorylase</fullName>
    </alternativeName>
    <alternativeName>
        <fullName evidence="12">FMN adenylyltransferase</fullName>
    </alternativeName>
</protein>
<dbReference type="AlphaFoldDB" id="A0A1X7VMJ2"/>
<dbReference type="EC" id="2.7.7.2" evidence="3"/>
<evidence type="ECO:0000256" key="3">
    <source>
        <dbReference type="ARBA" id="ARBA00012393"/>
    </source>
</evidence>
<proteinExistence type="inferred from homology"/>